<sequence>MQRKHSVNTLTTLVSIVGMGLGLSTLAHAQGPSFSCKKALTGAEQLICQDSKLSQLDRAIDSRYQQLTGRLDAVGKAALQQEQRAFLYSRNTQVESAKALNQATKQALTATLQRHLRTLQNIQPRTNAHAITGNWYVESGGVNITTTAASNLLRIDLNRVEPGRGLWVCDFKGSAKPVAANSSRVTFVNDDDLNQVLQVERVGSVLRVSNPHGSGSEFCGLNGSVDGDYLPLR</sequence>
<dbReference type="EMBL" id="CP091511">
    <property type="protein sequence ID" value="UOO90368.1"/>
    <property type="molecule type" value="Genomic_DNA"/>
</dbReference>
<keyword evidence="1" id="KW-0732">Signal</keyword>
<protein>
    <submittedName>
        <fullName evidence="3">Lysozyme inhibitor LprI family protein</fullName>
    </submittedName>
</protein>
<dbReference type="RefSeq" id="WP_058355751.1">
    <property type="nucleotide sequence ID" value="NZ_CABKVG010000008.1"/>
</dbReference>
<feature type="chain" id="PRO_5046721554" evidence="1">
    <location>
        <begin position="30"/>
        <end position="233"/>
    </location>
</feature>
<evidence type="ECO:0000259" key="2">
    <source>
        <dbReference type="Pfam" id="PF07007"/>
    </source>
</evidence>
<evidence type="ECO:0000313" key="4">
    <source>
        <dbReference type="Proteomes" id="UP000832011"/>
    </source>
</evidence>
<feature type="domain" description="Lysozyme inhibitor LprI-like N-terminal" evidence="2">
    <location>
        <begin position="36"/>
        <end position="106"/>
    </location>
</feature>
<organism evidence="3 4">
    <name type="scientific">Vitreoscilla massiliensis</name>
    <dbReference type="NCBI Taxonomy" id="1689272"/>
    <lineage>
        <taxon>Bacteria</taxon>
        <taxon>Pseudomonadati</taxon>
        <taxon>Pseudomonadota</taxon>
        <taxon>Betaproteobacteria</taxon>
        <taxon>Neisseriales</taxon>
        <taxon>Neisseriaceae</taxon>
        <taxon>Vitreoscilla</taxon>
    </lineage>
</organism>
<dbReference type="InterPro" id="IPR052755">
    <property type="entry name" value="Lysozyme_Inhibitor_LprI"/>
</dbReference>
<dbReference type="InterPro" id="IPR009739">
    <property type="entry name" value="LprI-like_N"/>
</dbReference>
<dbReference type="PANTHER" id="PTHR37549:SF1">
    <property type="entry name" value="LIPOPROTEIN LPRI"/>
    <property type="match status" value="1"/>
</dbReference>
<dbReference type="Gene3D" id="1.20.1270.180">
    <property type="match status" value="1"/>
</dbReference>
<gene>
    <name evidence="3" type="ORF">LVJ82_05150</name>
</gene>
<name>A0ABY4E3N9_9NEIS</name>
<evidence type="ECO:0000256" key="1">
    <source>
        <dbReference type="SAM" id="SignalP"/>
    </source>
</evidence>
<feature type="signal peptide" evidence="1">
    <location>
        <begin position="1"/>
        <end position="29"/>
    </location>
</feature>
<proteinExistence type="predicted"/>
<keyword evidence="4" id="KW-1185">Reference proteome</keyword>
<dbReference type="Pfam" id="PF07007">
    <property type="entry name" value="LprI"/>
    <property type="match status" value="1"/>
</dbReference>
<reference evidence="3 4" key="1">
    <citation type="journal article" date="2022" name="Res Sq">
        <title>Evolution of multicellular longitudinally dividing oral cavity symbionts (Neisseriaceae).</title>
        <authorList>
            <person name="Nyongesa S."/>
            <person name="Weber P."/>
            <person name="Bernet E."/>
            <person name="Pullido F."/>
            <person name="Nieckarz M."/>
            <person name="Delaby M."/>
            <person name="Nieves C."/>
            <person name="Viehboeck T."/>
            <person name="Krause N."/>
            <person name="Rivera-Millot A."/>
            <person name="Nakamura A."/>
            <person name="Vischer N."/>
            <person name="VanNieuwenhze M."/>
            <person name="Brun Y."/>
            <person name="Cava F."/>
            <person name="Bulgheresi S."/>
            <person name="Veyrier F."/>
        </authorList>
    </citation>
    <scope>NUCLEOTIDE SEQUENCE [LARGE SCALE GENOMIC DNA]</scope>
    <source>
        <strain evidence="3 4">SN4</strain>
    </source>
</reference>
<dbReference type="PANTHER" id="PTHR37549">
    <property type="entry name" value="LIPOPROTEIN LPRI"/>
    <property type="match status" value="1"/>
</dbReference>
<dbReference type="Proteomes" id="UP000832011">
    <property type="component" value="Chromosome"/>
</dbReference>
<accession>A0ABY4E3N9</accession>
<evidence type="ECO:0000313" key="3">
    <source>
        <dbReference type="EMBL" id="UOO90368.1"/>
    </source>
</evidence>